<name>A0A3B7MA30_9CYAN</name>
<dbReference type="RefSeq" id="WP_181496198.1">
    <property type="nucleotide sequence ID" value="NZ_CP032152.1"/>
</dbReference>
<sequence length="88" mass="10093">MPLYEFRCSTCGIFEEWRSLAQSSEPAFCPECQQLGRRIFSVPAVNLSSSLPRPSRGSEPELVQRSPQKPKPPRFQQQSCGRPWMLNH</sequence>
<dbReference type="AlphaFoldDB" id="A0A3B7MA30"/>
<dbReference type="Pfam" id="PF09723">
    <property type="entry name" value="Zn_ribbon_8"/>
    <property type="match status" value="1"/>
</dbReference>
<dbReference type="SMART" id="SM00834">
    <property type="entry name" value="CxxC_CXXC_SSSS"/>
    <property type="match status" value="1"/>
</dbReference>
<dbReference type="KEGG" id="tsq:D3A95_03110"/>
<proteinExistence type="predicted"/>
<evidence type="ECO:0000259" key="2">
    <source>
        <dbReference type="SMART" id="SM00834"/>
    </source>
</evidence>
<organism evidence="3 4">
    <name type="scientific">Thermosynechococcus sichuanensis E542</name>
    <dbReference type="NCBI Taxonomy" id="2016101"/>
    <lineage>
        <taxon>Bacteria</taxon>
        <taxon>Bacillati</taxon>
        <taxon>Cyanobacteriota</taxon>
        <taxon>Cyanophyceae</taxon>
        <taxon>Acaryochloridales</taxon>
        <taxon>Thermosynechococcaceae</taxon>
        <taxon>Thermosynechococcus</taxon>
        <taxon>Thermosynechococcus sichuanensis</taxon>
    </lineage>
</organism>
<keyword evidence="4" id="KW-1185">Reference proteome</keyword>
<evidence type="ECO:0000313" key="3">
    <source>
        <dbReference type="EMBL" id="AXY67483.1"/>
    </source>
</evidence>
<protein>
    <submittedName>
        <fullName evidence="3">Zinc ribbon domain-containing protein</fullName>
    </submittedName>
</protein>
<accession>A0A3B7MA30</accession>
<feature type="compositionally biased region" description="Low complexity" evidence="1">
    <location>
        <begin position="49"/>
        <end position="67"/>
    </location>
</feature>
<dbReference type="InterPro" id="IPR013429">
    <property type="entry name" value="Regulatory_FmdB_Zinc_ribbon"/>
</dbReference>
<feature type="region of interest" description="Disordered" evidence="1">
    <location>
        <begin position="49"/>
        <end position="88"/>
    </location>
</feature>
<dbReference type="EMBL" id="CP032152">
    <property type="protein sequence ID" value="AXY67483.1"/>
    <property type="molecule type" value="Genomic_DNA"/>
</dbReference>
<evidence type="ECO:0000256" key="1">
    <source>
        <dbReference type="SAM" id="MobiDB-lite"/>
    </source>
</evidence>
<gene>
    <name evidence="3" type="ORF">D3A95_03110</name>
</gene>
<evidence type="ECO:0000313" key="4">
    <source>
        <dbReference type="Proteomes" id="UP000261812"/>
    </source>
</evidence>
<dbReference type="NCBIfam" id="TIGR02605">
    <property type="entry name" value="CxxC_CxxC_SSSS"/>
    <property type="match status" value="1"/>
</dbReference>
<reference evidence="4" key="1">
    <citation type="submission" date="2018-09" db="EMBL/GenBank/DDBJ databases">
        <title>Complete genome sequence of thermophilic cyanobacteria strain Thermosynechococcus elongatus PKUAC-SCTE542.</title>
        <authorList>
            <person name="Liang Y."/>
            <person name="Tang J."/>
            <person name="Daroch M."/>
        </authorList>
    </citation>
    <scope>NUCLEOTIDE SEQUENCE [LARGE SCALE GENOMIC DNA]</scope>
    <source>
        <strain evidence="4">E542</strain>
    </source>
</reference>
<feature type="domain" description="Putative regulatory protein FmdB zinc ribbon" evidence="2">
    <location>
        <begin position="1"/>
        <end position="41"/>
    </location>
</feature>
<dbReference type="Proteomes" id="UP000261812">
    <property type="component" value="Chromosome"/>
</dbReference>